<protein>
    <recommendedName>
        <fullName evidence="9">2-dehydropantoate 2-reductase</fullName>
    </recommendedName>
</protein>
<dbReference type="PANTHER" id="PTHR43765">
    <property type="entry name" value="2-DEHYDROPANTOATE 2-REDUCTASE-RELATED"/>
    <property type="match status" value="1"/>
</dbReference>
<organism evidence="7 8">
    <name type="scientific">Canariomyces notabilis</name>
    <dbReference type="NCBI Taxonomy" id="2074819"/>
    <lineage>
        <taxon>Eukaryota</taxon>
        <taxon>Fungi</taxon>
        <taxon>Dikarya</taxon>
        <taxon>Ascomycota</taxon>
        <taxon>Pezizomycotina</taxon>
        <taxon>Sordariomycetes</taxon>
        <taxon>Sordariomycetidae</taxon>
        <taxon>Sordariales</taxon>
        <taxon>Chaetomiaceae</taxon>
        <taxon>Canariomyces</taxon>
    </lineage>
</organism>
<sequence length="429" mass="48028">MTTQRAGGPTNGEKGGHEGGSHGLEKHEDAERIRSKIALWDSEERRANAPPPVLTGVQPLKPSDQIYVLGLDLAGRYITHSLAGCQTIPPVRYLLHTRGLCRKWIQANGQLTVYRGHNFSVRSRVEAEDISGFPEESVDEEDMIHNLIITIPAGQVVQALERIKHRLDQRSTICLVNDGLGVAEALIEAYFPIESRRPVFLLGHFSAHLGPAEEAFSVSEVRQGRLYLSIFSPQAPGPAMPFRIKRHPPPERTVRATHLIRLLTAIPGLHASGYPMTSFFRYKLPMMAFRSIVDPVSVLLDCTYDKLLTNRYARQLMDRLLGELTGVVAALPELRDSEEFRQSAIDASLRKDVFKKLLAHRTANTRMRTQISRGWDTDIDFLSGYFVRRGRQVRANVTALDSIMGAVKAKNRTVTDQMEEELPMEVGPP</sequence>
<evidence type="ECO:0008006" key="9">
    <source>
        <dbReference type="Google" id="ProtNLM"/>
    </source>
</evidence>
<accession>A0AAN6TN19</accession>
<keyword evidence="2" id="KW-0521">NADP</keyword>
<dbReference type="RefSeq" id="XP_064675002.1">
    <property type="nucleotide sequence ID" value="XM_064818450.1"/>
</dbReference>
<comment type="caution">
    <text evidence="7">The sequence shown here is derived from an EMBL/GenBank/DDBJ whole genome shotgun (WGS) entry which is preliminary data.</text>
</comment>
<dbReference type="PANTHER" id="PTHR43765:SF2">
    <property type="entry name" value="2-DEHYDROPANTOATE 2-REDUCTASE"/>
    <property type="match status" value="1"/>
</dbReference>
<dbReference type="AlphaFoldDB" id="A0AAN6TN19"/>
<dbReference type="InterPro" id="IPR013328">
    <property type="entry name" value="6PGD_dom2"/>
</dbReference>
<evidence type="ECO:0000259" key="6">
    <source>
        <dbReference type="Pfam" id="PF08546"/>
    </source>
</evidence>
<keyword evidence="8" id="KW-1185">Reference proteome</keyword>
<dbReference type="Proteomes" id="UP001302812">
    <property type="component" value="Unassembled WGS sequence"/>
</dbReference>
<feature type="domain" description="Ketopantoate reductase C-terminal" evidence="6">
    <location>
        <begin position="282"/>
        <end position="410"/>
    </location>
</feature>
<dbReference type="Pfam" id="PF02558">
    <property type="entry name" value="ApbA"/>
    <property type="match status" value="1"/>
</dbReference>
<feature type="domain" description="Ketopantoate reductase N-terminal" evidence="5">
    <location>
        <begin position="66"/>
        <end position="228"/>
    </location>
</feature>
<evidence type="ECO:0000256" key="1">
    <source>
        <dbReference type="ARBA" id="ARBA00007870"/>
    </source>
</evidence>
<comment type="similarity">
    <text evidence="1">Belongs to the ketopantoate reductase family.</text>
</comment>
<dbReference type="InterPro" id="IPR013752">
    <property type="entry name" value="KPA_reductase"/>
</dbReference>
<dbReference type="InterPro" id="IPR008927">
    <property type="entry name" value="6-PGluconate_DH-like_C_sf"/>
</dbReference>
<dbReference type="Gene3D" id="1.10.1040.10">
    <property type="entry name" value="N-(1-d-carboxylethyl)-l-norvaline Dehydrogenase, domain 2"/>
    <property type="match status" value="1"/>
</dbReference>
<evidence type="ECO:0000313" key="7">
    <source>
        <dbReference type="EMBL" id="KAK4117432.1"/>
    </source>
</evidence>
<dbReference type="GO" id="GO:0008677">
    <property type="term" value="F:2-dehydropantoate 2-reductase activity"/>
    <property type="evidence" value="ECO:0007669"/>
    <property type="project" value="TreeGrafter"/>
</dbReference>
<evidence type="ECO:0000256" key="3">
    <source>
        <dbReference type="ARBA" id="ARBA00023002"/>
    </source>
</evidence>
<dbReference type="GO" id="GO:0005739">
    <property type="term" value="C:mitochondrion"/>
    <property type="evidence" value="ECO:0007669"/>
    <property type="project" value="TreeGrafter"/>
</dbReference>
<feature type="region of interest" description="Disordered" evidence="4">
    <location>
        <begin position="1"/>
        <end position="30"/>
    </location>
</feature>
<name>A0AAN6TN19_9PEZI</name>
<reference evidence="7" key="2">
    <citation type="submission" date="2023-05" db="EMBL/GenBank/DDBJ databases">
        <authorList>
            <consortium name="Lawrence Berkeley National Laboratory"/>
            <person name="Steindorff A."/>
            <person name="Hensen N."/>
            <person name="Bonometti L."/>
            <person name="Westerberg I."/>
            <person name="Brannstrom I.O."/>
            <person name="Guillou S."/>
            <person name="Cros-Aarteil S."/>
            <person name="Calhoun S."/>
            <person name="Haridas S."/>
            <person name="Kuo A."/>
            <person name="Mondo S."/>
            <person name="Pangilinan J."/>
            <person name="Riley R."/>
            <person name="Labutti K."/>
            <person name="Andreopoulos B."/>
            <person name="Lipzen A."/>
            <person name="Chen C."/>
            <person name="Yanf M."/>
            <person name="Daum C."/>
            <person name="Ng V."/>
            <person name="Clum A."/>
            <person name="Ohm R."/>
            <person name="Martin F."/>
            <person name="Silar P."/>
            <person name="Natvig D."/>
            <person name="Lalanne C."/>
            <person name="Gautier V."/>
            <person name="Ament-Velasquez S.L."/>
            <person name="Kruys A."/>
            <person name="Hutchinson M.I."/>
            <person name="Powell A.J."/>
            <person name="Barry K."/>
            <person name="Miller A.N."/>
            <person name="Grigoriev I.V."/>
            <person name="Debuchy R."/>
            <person name="Gladieux P."/>
            <person name="Thoren M.H."/>
            <person name="Johannesson H."/>
        </authorList>
    </citation>
    <scope>NUCLEOTIDE SEQUENCE</scope>
    <source>
        <strain evidence="7">CBS 508.74</strain>
    </source>
</reference>
<reference evidence="7" key="1">
    <citation type="journal article" date="2023" name="Mol. Phylogenet. Evol.">
        <title>Genome-scale phylogeny and comparative genomics of the fungal order Sordariales.</title>
        <authorList>
            <person name="Hensen N."/>
            <person name="Bonometti L."/>
            <person name="Westerberg I."/>
            <person name="Brannstrom I.O."/>
            <person name="Guillou S."/>
            <person name="Cros-Aarteil S."/>
            <person name="Calhoun S."/>
            <person name="Haridas S."/>
            <person name="Kuo A."/>
            <person name="Mondo S."/>
            <person name="Pangilinan J."/>
            <person name="Riley R."/>
            <person name="LaButti K."/>
            <person name="Andreopoulos B."/>
            <person name="Lipzen A."/>
            <person name="Chen C."/>
            <person name="Yan M."/>
            <person name="Daum C."/>
            <person name="Ng V."/>
            <person name="Clum A."/>
            <person name="Steindorff A."/>
            <person name="Ohm R.A."/>
            <person name="Martin F."/>
            <person name="Silar P."/>
            <person name="Natvig D.O."/>
            <person name="Lalanne C."/>
            <person name="Gautier V."/>
            <person name="Ament-Velasquez S.L."/>
            <person name="Kruys A."/>
            <person name="Hutchinson M.I."/>
            <person name="Powell A.J."/>
            <person name="Barry K."/>
            <person name="Miller A.N."/>
            <person name="Grigoriev I.V."/>
            <person name="Debuchy R."/>
            <person name="Gladieux P."/>
            <person name="Hiltunen Thoren M."/>
            <person name="Johannesson H."/>
        </authorList>
    </citation>
    <scope>NUCLEOTIDE SEQUENCE</scope>
    <source>
        <strain evidence="7">CBS 508.74</strain>
    </source>
</reference>
<evidence type="ECO:0000259" key="5">
    <source>
        <dbReference type="Pfam" id="PF02558"/>
    </source>
</evidence>
<evidence type="ECO:0000313" key="8">
    <source>
        <dbReference type="Proteomes" id="UP001302812"/>
    </source>
</evidence>
<evidence type="ECO:0000256" key="4">
    <source>
        <dbReference type="SAM" id="MobiDB-lite"/>
    </source>
</evidence>
<dbReference type="Pfam" id="PF08546">
    <property type="entry name" value="ApbA_C"/>
    <property type="match status" value="1"/>
</dbReference>
<dbReference type="GeneID" id="89942577"/>
<gene>
    <name evidence="7" type="ORF">N656DRAFT_825570</name>
</gene>
<proteinExistence type="inferred from homology"/>
<evidence type="ECO:0000256" key="2">
    <source>
        <dbReference type="ARBA" id="ARBA00022857"/>
    </source>
</evidence>
<dbReference type="InterPro" id="IPR013332">
    <property type="entry name" value="KPR_N"/>
</dbReference>
<dbReference type="InterPro" id="IPR050838">
    <property type="entry name" value="Ketopantoate_reductase"/>
</dbReference>
<dbReference type="GO" id="GO:0050661">
    <property type="term" value="F:NADP binding"/>
    <property type="evidence" value="ECO:0007669"/>
    <property type="project" value="TreeGrafter"/>
</dbReference>
<feature type="compositionally biased region" description="Basic and acidic residues" evidence="4">
    <location>
        <begin position="14"/>
        <end position="30"/>
    </location>
</feature>
<dbReference type="EMBL" id="MU853332">
    <property type="protein sequence ID" value="KAK4117432.1"/>
    <property type="molecule type" value="Genomic_DNA"/>
</dbReference>
<keyword evidence="3" id="KW-0560">Oxidoreductase</keyword>
<dbReference type="SUPFAM" id="SSF48179">
    <property type="entry name" value="6-phosphogluconate dehydrogenase C-terminal domain-like"/>
    <property type="match status" value="1"/>
</dbReference>